<evidence type="ECO:0000256" key="3">
    <source>
        <dbReference type="ARBA" id="ARBA00022600"/>
    </source>
</evidence>
<dbReference type="PANTHER" id="PTHR10749:SF8">
    <property type="entry name" value="PHOSPHORYLASE B KINASE REGULATORY SUBUNIT BETA"/>
    <property type="match status" value="1"/>
</dbReference>
<dbReference type="GO" id="GO:0005977">
    <property type="term" value="P:glycogen metabolic process"/>
    <property type="evidence" value="ECO:0007669"/>
    <property type="project" value="UniProtKB-UniPathway"/>
</dbReference>
<keyword evidence="10" id="KW-1185">Reference proteome</keyword>
<keyword evidence="6" id="KW-0449">Lipoprotein</keyword>
<dbReference type="SUPFAM" id="SSF48208">
    <property type="entry name" value="Six-hairpin glycosidases"/>
    <property type="match status" value="1"/>
</dbReference>
<keyword evidence="6" id="KW-1003">Cell membrane</keyword>
<dbReference type="GO" id="GO:0005516">
    <property type="term" value="F:calmodulin binding"/>
    <property type="evidence" value="ECO:0007669"/>
    <property type="project" value="UniProtKB-KW"/>
</dbReference>
<gene>
    <name evidence="9" type="primary">WBGene00098453</name>
</gene>
<keyword evidence="5 6" id="KW-0119">Carbohydrate metabolism</keyword>
<evidence type="ECO:0000256" key="1">
    <source>
        <dbReference type="ARBA" id="ARBA00005131"/>
    </source>
</evidence>
<dbReference type="InterPro" id="IPR045583">
    <property type="entry name" value="KPBA/B_C"/>
</dbReference>
<name>A0A2A6CAF2_PRIPA</name>
<reference evidence="10" key="1">
    <citation type="journal article" date="2008" name="Nat. Genet.">
        <title>The Pristionchus pacificus genome provides a unique perspective on nematode lifestyle and parasitism.</title>
        <authorList>
            <person name="Dieterich C."/>
            <person name="Clifton S.W."/>
            <person name="Schuster L.N."/>
            <person name="Chinwalla A."/>
            <person name="Delehaunty K."/>
            <person name="Dinkelacker I."/>
            <person name="Fulton L."/>
            <person name="Fulton R."/>
            <person name="Godfrey J."/>
            <person name="Minx P."/>
            <person name="Mitreva M."/>
            <person name="Roeseler W."/>
            <person name="Tian H."/>
            <person name="Witte H."/>
            <person name="Yang S.P."/>
            <person name="Wilson R.K."/>
            <person name="Sommer R.J."/>
        </authorList>
    </citation>
    <scope>NUCLEOTIDE SEQUENCE [LARGE SCALE GENOMIC DNA]</scope>
    <source>
        <strain evidence="10">PS312</strain>
    </source>
</reference>
<accession>A0A2A6CAF2</accession>
<dbReference type="PANTHER" id="PTHR10749">
    <property type="entry name" value="PHOSPHORYLASE B KINASE REGULATORY SUBUNIT"/>
    <property type="match status" value="1"/>
</dbReference>
<dbReference type="Proteomes" id="UP000005239">
    <property type="component" value="Unassembled WGS sequence"/>
</dbReference>
<comment type="pathway">
    <text evidence="1 6">Glycan biosynthesis; glycogen metabolism.</text>
</comment>
<dbReference type="Pfam" id="PF19292">
    <property type="entry name" value="KPBB_C"/>
    <property type="match status" value="1"/>
</dbReference>
<protein>
    <recommendedName>
        <fullName evidence="6">Phosphorylase b kinase regulatory subunit</fullName>
    </recommendedName>
</protein>
<organism evidence="9 10">
    <name type="scientific">Pristionchus pacificus</name>
    <name type="common">Parasitic nematode worm</name>
    <dbReference type="NCBI Taxonomy" id="54126"/>
    <lineage>
        <taxon>Eukaryota</taxon>
        <taxon>Metazoa</taxon>
        <taxon>Ecdysozoa</taxon>
        <taxon>Nematoda</taxon>
        <taxon>Chromadorea</taxon>
        <taxon>Rhabditida</taxon>
        <taxon>Rhabditina</taxon>
        <taxon>Diplogasteromorpha</taxon>
        <taxon>Diplogasteroidea</taxon>
        <taxon>Neodiplogasteridae</taxon>
        <taxon>Pristionchus</taxon>
    </lineage>
</organism>
<feature type="domain" description="Phosphorylase b kinase regulatory subunit alpha/beta C-terminal" evidence="8">
    <location>
        <begin position="956"/>
        <end position="1089"/>
    </location>
</feature>
<evidence type="ECO:0000256" key="4">
    <source>
        <dbReference type="ARBA" id="ARBA00022860"/>
    </source>
</evidence>
<comment type="function">
    <text evidence="6">Phosphorylase b kinase catalyzes the phosphorylation of serine in certain substrates, including troponin I.</text>
</comment>
<dbReference type="Pfam" id="PF00723">
    <property type="entry name" value="Glyco_hydro_15"/>
    <property type="match status" value="1"/>
</dbReference>
<comment type="subcellular location">
    <subcellularLocation>
        <location evidence="6">Cell membrane</location>
        <topology evidence="6">Lipid-anchor</topology>
        <orientation evidence="6">Cytoplasmic side</orientation>
    </subcellularLocation>
</comment>
<keyword evidence="3 6" id="KW-0321">Glycogen metabolism</keyword>
<evidence type="ECO:0000256" key="5">
    <source>
        <dbReference type="ARBA" id="ARBA00023277"/>
    </source>
</evidence>
<evidence type="ECO:0000259" key="8">
    <source>
        <dbReference type="Pfam" id="PF19292"/>
    </source>
</evidence>
<evidence type="ECO:0000259" key="7">
    <source>
        <dbReference type="Pfam" id="PF00723"/>
    </source>
</evidence>
<keyword evidence="6" id="KW-0472">Membrane</keyword>
<dbReference type="InterPro" id="IPR008928">
    <property type="entry name" value="6-hairpin_glycosidase_sf"/>
</dbReference>
<dbReference type="GO" id="GO:0005964">
    <property type="term" value="C:phosphorylase kinase complex"/>
    <property type="evidence" value="ECO:0000318"/>
    <property type="project" value="GO_Central"/>
</dbReference>
<accession>A0A8R1U9D6</accession>
<sequence>MWPSASWRILMGTPTEVIFKIVLSIIRMPDSLANRRKRMGSLKLRRLTQAYLTPYDELNKDNSGQRIDEIYGITQDLILNYQSVTSGLFPRYSKDKSLGYVKDSIYCAMACWACSTAYKRMDDDRGRQTELRQSAVKTMRGILFAWMQQVDELNTFKNNNLAKHALHARFDLETGLTKVNPTDHGYGHLQMDLIALYLIAMVQMISAGAKIIFTHDEVCFIQNLVFYIERTYRTPDFGMWERGTRYNRGQPELHASSLGMVKAALEAINGFNLYGSSGTSASVVYVDIDGHDRNRTTFETILPRESNSKNTDAALLITVGWPAFATHNKNIFDKTVTKCVRKLEGKHGVRRFLRDGYLTEMEDNTRPFYEEHETHKFDSIESQFPLFFACIAITAKLKGDEKICDDYWTKLQGLLVPDSSVSGGWILPECYYVDEVNAEEEKKRGGTDLTPVSPSEFGHHLWSNAVYIILLLLRDNLIHSGDLDPINRRMPASQRPRNMNRHSAFQGSMEGADPVVQMAIISESTRLQSMLSTYGIPSQTPHEVEPIQIWPSARMVKVFECLGRSKRLGLSGRPSRPFGPLGTSKVFRVFGDTILCYPLLFEVKDFYLSSDPAVLIDNIKRDVEFVARRWKLDGRPTMCIVLREENVAGEYLDHILDLLVQLKNGYVNGVRVRLGRVHQLLNSACMEHVDFASSDDIDFDVSPLEETQGGQLLASHISLKESSDEELSENAFHSHSDHDLIDIISKDSSDSPRTCAFAIWIMMERHGNEFEVNGITLVSRMDRLYRRACASRSWWLVRYCAARLGKTMNSLAPGITSILVRGKQVTLGDRRVREVTLNKPHTPVEIVHLLFSSCPSDDPQAAVMQQELIIACADLICQSPSTFNGVLTIRLSWLQEAIKLLLQYVKSSDIVGSSGSCPPTPQTTGIPSTHHYSMAQIVASMKSVKRADIYDLSPTVIKDVVRALMTREHWHLLSNLQTRRLNGSLNRVPSDFYDRVWKILERSSGGIVIAGQLLPQQPTLSDMTQFELNFSYKLEEMMSTIVHPEYRQLIVELLCIVATVLERNPEVSFHDKFDCEDVIKKAFNIYANEEGIEERSDLSPFYQLENVNMKTSTATYLTKAIVELILNSRHISKEFDIHSKKKRADSPKELDPDNACNVS</sequence>
<dbReference type="OrthoDB" id="5971574at2759"/>
<evidence type="ECO:0000313" key="9">
    <source>
        <dbReference type="EnsemblMetazoa" id="PPA08899.1"/>
    </source>
</evidence>
<dbReference type="EnsemblMetazoa" id="PPA08899.1">
    <property type="protein sequence ID" value="PPA08899.1"/>
    <property type="gene ID" value="WBGene00098453"/>
</dbReference>
<dbReference type="InterPro" id="IPR011613">
    <property type="entry name" value="GH15-like"/>
</dbReference>
<proteinExistence type="inferred from homology"/>
<dbReference type="FunFam" id="1.50.10.10:FF:000065">
    <property type="entry name" value="Phosphorylase b kinase regulatory subunit"/>
    <property type="match status" value="1"/>
</dbReference>
<reference evidence="9" key="2">
    <citation type="submission" date="2022-06" db="UniProtKB">
        <authorList>
            <consortium name="EnsemblMetazoa"/>
        </authorList>
    </citation>
    <scope>IDENTIFICATION</scope>
    <source>
        <strain evidence="9">PS312</strain>
    </source>
</reference>
<dbReference type="GO" id="GO:0005886">
    <property type="term" value="C:plasma membrane"/>
    <property type="evidence" value="ECO:0007669"/>
    <property type="project" value="UniProtKB-SubCell"/>
</dbReference>
<keyword evidence="6" id="KW-0636">Prenylation</keyword>
<evidence type="ECO:0000256" key="2">
    <source>
        <dbReference type="ARBA" id="ARBA00007128"/>
    </source>
</evidence>
<feature type="domain" description="GH15-like" evidence="7">
    <location>
        <begin position="71"/>
        <end position="892"/>
    </location>
</feature>
<comment type="similarity">
    <text evidence="2 6">Belongs to the phosphorylase b kinase regulatory chain family.</text>
</comment>
<dbReference type="AlphaFoldDB" id="A0A2A6CAF2"/>
<evidence type="ECO:0000313" key="10">
    <source>
        <dbReference type="Proteomes" id="UP000005239"/>
    </source>
</evidence>
<keyword evidence="4 6" id="KW-0112">Calmodulin-binding</keyword>
<evidence type="ECO:0000256" key="6">
    <source>
        <dbReference type="RuleBase" id="RU364123"/>
    </source>
</evidence>
<dbReference type="InterPro" id="IPR008734">
    <property type="entry name" value="PHK_A/B_su"/>
</dbReference>